<sequence length="271" mass="30224">MAHPELNNFVSPFSIEERLMHVAEAKRLLGTSVNWLADTMDNAYHDVMGRTPNSEIILDSDGVLVARRAWSDPVALRLDMERLVGAVDHPTQIADLNLPAQPPIPTVAKGVVPRVPLPAGAMPMAIEPQTNSSGIPFYAKLRAEATRELLDTGKGEMYIGFHLDPLYRVHWNNEVDPVEFQITAPDGASVTPAYGVAIDPEEPADADPREFIVQVDAKDLSQPLDLRVQYFACDDALTFCIPVRQDYKVHLRRDEHHGWSTRMNPDGTRMR</sequence>
<organism evidence="1">
    <name type="scientific">marine metagenome</name>
    <dbReference type="NCBI Taxonomy" id="408172"/>
    <lineage>
        <taxon>unclassified sequences</taxon>
        <taxon>metagenomes</taxon>
        <taxon>ecological metagenomes</taxon>
    </lineage>
</organism>
<accession>A0A381V7E6</accession>
<dbReference type="EMBL" id="UINC01008056">
    <property type="protein sequence ID" value="SVA36295.1"/>
    <property type="molecule type" value="Genomic_DNA"/>
</dbReference>
<evidence type="ECO:0000313" key="1">
    <source>
        <dbReference type="EMBL" id="SVA36295.1"/>
    </source>
</evidence>
<gene>
    <name evidence="1" type="ORF">METZ01_LOCUS89149</name>
</gene>
<reference evidence="1" key="1">
    <citation type="submission" date="2018-05" db="EMBL/GenBank/DDBJ databases">
        <authorList>
            <person name="Lanie J.A."/>
            <person name="Ng W.-L."/>
            <person name="Kazmierczak K.M."/>
            <person name="Andrzejewski T.M."/>
            <person name="Davidsen T.M."/>
            <person name="Wayne K.J."/>
            <person name="Tettelin H."/>
            <person name="Glass J.I."/>
            <person name="Rusch D."/>
            <person name="Podicherti R."/>
            <person name="Tsui H.-C.T."/>
            <person name="Winkler M.E."/>
        </authorList>
    </citation>
    <scope>NUCLEOTIDE SEQUENCE</scope>
</reference>
<name>A0A381V7E6_9ZZZZ</name>
<proteinExistence type="predicted"/>
<dbReference type="AlphaFoldDB" id="A0A381V7E6"/>
<protein>
    <submittedName>
        <fullName evidence="1">Uncharacterized protein</fullName>
    </submittedName>
</protein>